<gene>
    <name evidence="2" type="ORF">K466DRAFT_86334</name>
</gene>
<evidence type="ECO:0000313" key="2">
    <source>
        <dbReference type="EMBL" id="TFK88129.1"/>
    </source>
</evidence>
<organism evidence="2 3">
    <name type="scientific">Polyporus arcularius HHB13444</name>
    <dbReference type="NCBI Taxonomy" id="1314778"/>
    <lineage>
        <taxon>Eukaryota</taxon>
        <taxon>Fungi</taxon>
        <taxon>Dikarya</taxon>
        <taxon>Basidiomycota</taxon>
        <taxon>Agaricomycotina</taxon>
        <taxon>Agaricomycetes</taxon>
        <taxon>Polyporales</taxon>
        <taxon>Polyporaceae</taxon>
        <taxon>Polyporus</taxon>
    </lineage>
</organism>
<proteinExistence type="predicted"/>
<dbReference type="AlphaFoldDB" id="A0A5C3PH04"/>
<keyword evidence="1" id="KW-0732">Signal</keyword>
<sequence length="124" mass="13883">MFPNFRTCSAGLISLQLLFSSLIAASSHPAARRAPMRAVEYWRDHRDMTRRALQISTNGRVPRYASYNSCSSTIFIYSLRHGSLPRSSACAKWSLVVGCGMCSIYVGCECILESRWWCSSLGAY</sequence>
<evidence type="ECO:0008006" key="4">
    <source>
        <dbReference type="Google" id="ProtNLM"/>
    </source>
</evidence>
<feature type="signal peptide" evidence="1">
    <location>
        <begin position="1"/>
        <end position="25"/>
    </location>
</feature>
<accession>A0A5C3PH04</accession>
<dbReference type="EMBL" id="ML211125">
    <property type="protein sequence ID" value="TFK88129.1"/>
    <property type="molecule type" value="Genomic_DNA"/>
</dbReference>
<protein>
    <recommendedName>
        <fullName evidence="4">Secreted protein</fullName>
    </recommendedName>
</protein>
<evidence type="ECO:0000313" key="3">
    <source>
        <dbReference type="Proteomes" id="UP000308197"/>
    </source>
</evidence>
<dbReference type="Proteomes" id="UP000308197">
    <property type="component" value="Unassembled WGS sequence"/>
</dbReference>
<name>A0A5C3PH04_9APHY</name>
<feature type="chain" id="PRO_5022873696" description="Secreted protein" evidence="1">
    <location>
        <begin position="26"/>
        <end position="124"/>
    </location>
</feature>
<dbReference type="InParanoid" id="A0A5C3PH04"/>
<reference evidence="2 3" key="1">
    <citation type="journal article" date="2019" name="Nat. Ecol. Evol.">
        <title>Megaphylogeny resolves global patterns of mushroom evolution.</title>
        <authorList>
            <person name="Varga T."/>
            <person name="Krizsan K."/>
            <person name="Foldi C."/>
            <person name="Dima B."/>
            <person name="Sanchez-Garcia M."/>
            <person name="Sanchez-Ramirez S."/>
            <person name="Szollosi G.J."/>
            <person name="Szarkandi J.G."/>
            <person name="Papp V."/>
            <person name="Albert L."/>
            <person name="Andreopoulos W."/>
            <person name="Angelini C."/>
            <person name="Antonin V."/>
            <person name="Barry K.W."/>
            <person name="Bougher N.L."/>
            <person name="Buchanan P."/>
            <person name="Buyck B."/>
            <person name="Bense V."/>
            <person name="Catcheside P."/>
            <person name="Chovatia M."/>
            <person name="Cooper J."/>
            <person name="Damon W."/>
            <person name="Desjardin D."/>
            <person name="Finy P."/>
            <person name="Geml J."/>
            <person name="Haridas S."/>
            <person name="Hughes K."/>
            <person name="Justo A."/>
            <person name="Karasinski D."/>
            <person name="Kautmanova I."/>
            <person name="Kiss B."/>
            <person name="Kocsube S."/>
            <person name="Kotiranta H."/>
            <person name="LaButti K.M."/>
            <person name="Lechner B.E."/>
            <person name="Liimatainen K."/>
            <person name="Lipzen A."/>
            <person name="Lukacs Z."/>
            <person name="Mihaltcheva S."/>
            <person name="Morgado L.N."/>
            <person name="Niskanen T."/>
            <person name="Noordeloos M.E."/>
            <person name="Ohm R.A."/>
            <person name="Ortiz-Santana B."/>
            <person name="Ovrebo C."/>
            <person name="Racz N."/>
            <person name="Riley R."/>
            <person name="Savchenko A."/>
            <person name="Shiryaev A."/>
            <person name="Soop K."/>
            <person name="Spirin V."/>
            <person name="Szebenyi C."/>
            <person name="Tomsovsky M."/>
            <person name="Tulloss R.E."/>
            <person name="Uehling J."/>
            <person name="Grigoriev I.V."/>
            <person name="Vagvolgyi C."/>
            <person name="Papp T."/>
            <person name="Martin F.M."/>
            <person name="Miettinen O."/>
            <person name="Hibbett D.S."/>
            <person name="Nagy L.G."/>
        </authorList>
    </citation>
    <scope>NUCLEOTIDE SEQUENCE [LARGE SCALE GENOMIC DNA]</scope>
    <source>
        <strain evidence="2 3">HHB13444</strain>
    </source>
</reference>
<evidence type="ECO:0000256" key="1">
    <source>
        <dbReference type="SAM" id="SignalP"/>
    </source>
</evidence>
<keyword evidence="3" id="KW-1185">Reference proteome</keyword>